<protein>
    <submittedName>
        <fullName evidence="2">Uncharacterized protein</fullName>
    </submittedName>
</protein>
<organism evidence="2 3">
    <name type="scientific">Punica granatum</name>
    <name type="common">Pomegranate</name>
    <dbReference type="NCBI Taxonomy" id="22663"/>
    <lineage>
        <taxon>Eukaryota</taxon>
        <taxon>Viridiplantae</taxon>
        <taxon>Streptophyta</taxon>
        <taxon>Embryophyta</taxon>
        <taxon>Tracheophyta</taxon>
        <taxon>Spermatophyta</taxon>
        <taxon>Magnoliopsida</taxon>
        <taxon>eudicotyledons</taxon>
        <taxon>Gunneridae</taxon>
        <taxon>Pentapetalae</taxon>
        <taxon>rosids</taxon>
        <taxon>malvids</taxon>
        <taxon>Myrtales</taxon>
        <taxon>Lythraceae</taxon>
        <taxon>Punica</taxon>
    </lineage>
</organism>
<evidence type="ECO:0000256" key="1">
    <source>
        <dbReference type="SAM" id="MobiDB-lite"/>
    </source>
</evidence>
<evidence type="ECO:0000313" key="3">
    <source>
        <dbReference type="Proteomes" id="UP000197138"/>
    </source>
</evidence>
<feature type="region of interest" description="Disordered" evidence="1">
    <location>
        <begin position="48"/>
        <end position="91"/>
    </location>
</feature>
<evidence type="ECO:0000313" key="2">
    <source>
        <dbReference type="EMBL" id="OWM71328.1"/>
    </source>
</evidence>
<dbReference type="EMBL" id="MTKT01004486">
    <property type="protein sequence ID" value="OWM71328.1"/>
    <property type="molecule type" value="Genomic_DNA"/>
</dbReference>
<feature type="compositionally biased region" description="Basic and acidic residues" evidence="1">
    <location>
        <begin position="65"/>
        <end position="91"/>
    </location>
</feature>
<comment type="caution">
    <text evidence="2">The sequence shown here is derived from an EMBL/GenBank/DDBJ whole genome shotgun (WGS) entry which is preliminary data.</text>
</comment>
<name>A0A218WFS7_PUNGR</name>
<proteinExistence type="predicted"/>
<accession>A0A218WFS7</accession>
<reference evidence="3" key="1">
    <citation type="journal article" date="2017" name="Plant J.">
        <title>The pomegranate (Punica granatum L.) genome and the genomics of punicalagin biosynthesis.</title>
        <authorList>
            <person name="Qin G."/>
            <person name="Xu C."/>
            <person name="Ming R."/>
            <person name="Tang H."/>
            <person name="Guyot R."/>
            <person name="Kramer E.M."/>
            <person name="Hu Y."/>
            <person name="Yi X."/>
            <person name="Qi Y."/>
            <person name="Xu X."/>
            <person name="Gao Z."/>
            <person name="Pan H."/>
            <person name="Jian J."/>
            <person name="Tian Y."/>
            <person name="Yue Z."/>
            <person name="Xu Y."/>
        </authorList>
    </citation>
    <scope>NUCLEOTIDE SEQUENCE [LARGE SCALE GENOMIC DNA]</scope>
    <source>
        <strain evidence="3">cv. Dabenzi</strain>
    </source>
</reference>
<gene>
    <name evidence="2" type="ORF">CDL15_Pgr011457</name>
</gene>
<dbReference type="Proteomes" id="UP000197138">
    <property type="component" value="Unassembled WGS sequence"/>
</dbReference>
<dbReference type="AlphaFoldDB" id="A0A218WFS7"/>
<sequence>MADSRKNHASSLSYYSRNLFVTLPCDWKHSDRLVCTTNGAIEAKQRFSTPTKASNYIPKQKSKQRGMEVSEQRMRTYRDSAEISEVEERGG</sequence>